<name>A0ACC5W5B6_PANGG</name>
<protein>
    <submittedName>
        <fullName evidence="1">Uncharacterized protein</fullName>
    </submittedName>
</protein>
<sequence>ATVVIDLTEVQDGRAEDIIKALTDKIEVTSILAVRPKMMKEYEITLEKEEDIEKLADGLMIKGKTCEIKKLNNKDFVVSFMHLPAYLEDDEILQKLEGWGVTPISQIKRRFYPGTRIEDGTRFVRVRFPKEVASLPYSTRMETEEGPQYFRVIHSQQVRTCRLCMSPEHMMKDCPDFKCFKCEERGHFARDCNAVRCPDCRL</sequence>
<keyword evidence="2" id="KW-1185">Reference proteome</keyword>
<proteinExistence type="predicted"/>
<feature type="non-terminal residue" evidence="1">
    <location>
        <position position="1"/>
    </location>
</feature>
<dbReference type="EMBL" id="CM040454">
    <property type="protein sequence ID" value="MCI4374214.1"/>
    <property type="molecule type" value="Genomic_DNA"/>
</dbReference>
<reference evidence="1 2" key="1">
    <citation type="journal article" date="2022" name="bioRxiv">
        <title>An ancient truncated duplication of the anti-Mullerian hormone receptor type 2 gene is a potential conserved master sex determinant in the Pangasiidae catfish family.</title>
        <authorList>
            <person name="Wen M."/>
            <person name="Pan Q."/>
            <person name="Jouanno E."/>
            <person name="Montfort J."/>
            <person name="Zahm M."/>
            <person name="Cabau C."/>
            <person name="Klopp C."/>
            <person name="Iampietro C."/>
            <person name="Roques C."/>
            <person name="Bouchez O."/>
            <person name="Castinel A."/>
            <person name="Donnadieu C."/>
            <person name="Parrinello H."/>
            <person name="Poncet C."/>
            <person name="Belmonte E."/>
            <person name="Gautier V."/>
            <person name="Avarre J.-C."/>
            <person name="Dugue R."/>
            <person name="Gustiano R."/>
            <person name="Ha T.T.T."/>
            <person name="Campet M."/>
            <person name="Sriphairoj K."/>
            <person name="Ribolli J."/>
            <person name="de Almeida F.L."/>
            <person name="Desvignes T."/>
            <person name="Postlethwait J.H."/>
            <person name="Bucao C.F."/>
            <person name="Robinson-Rechavi M."/>
            <person name="Bobe J."/>
            <person name="Herpin A."/>
            <person name="Guiguen Y."/>
        </authorList>
    </citation>
    <scope>NUCLEOTIDE SEQUENCE [LARGE SCALE GENOMIC DNA]</scope>
    <source>
        <strain evidence="1">YG-Dec2019</strain>
    </source>
</reference>
<evidence type="ECO:0000313" key="1">
    <source>
        <dbReference type="EMBL" id="MCI4374214.1"/>
    </source>
</evidence>
<accession>A0ACC5W5B6</accession>
<dbReference type="Proteomes" id="UP000829447">
    <property type="component" value="Linkage Group LG1"/>
</dbReference>
<feature type="non-terminal residue" evidence="1">
    <location>
        <position position="202"/>
    </location>
</feature>
<evidence type="ECO:0000313" key="2">
    <source>
        <dbReference type="Proteomes" id="UP000829447"/>
    </source>
</evidence>
<organism evidence="1 2">
    <name type="scientific">Pangasianodon gigas</name>
    <name type="common">Mekong giant catfish</name>
    <name type="synonym">Pangasius gigas</name>
    <dbReference type="NCBI Taxonomy" id="30993"/>
    <lineage>
        <taxon>Eukaryota</taxon>
        <taxon>Metazoa</taxon>
        <taxon>Chordata</taxon>
        <taxon>Craniata</taxon>
        <taxon>Vertebrata</taxon>
        <taxon>Euteleostomi</taxon>
        <taxon>Actinopterygii</taxon>
        <taxon>Neopterygii</taxon>
        <taxon>Teleostei</taxon>
        <taxon>Ostariophysi</taxon>
        <taxon>Siluriformes</taxon>
        <taxon>Pangasiidae</taxon>
        <taxon>Pangasianodon</taxon>
    </lineage>
</organism>
<gene>
    <name evidence="1" type="ORF">PGIGA_G00003710</name>
</gene>
<comment type="caution">
    <text evidence="1">The sequence shown here is derived from an EMBL/GenBank/DDBJ whole genome shotgun (WGS) entry which is preliminary data.</text>
</comment>